<dbReference type="InterPro" id="IPR035093">
    <property type="entry name" value="RelE/ParE_toxin_dom_sf"/>
</dbReference>
<dbReference type="Pfam" id="PF05016">
    <property type="entry name" value="ParE_toxin"/>
    <property type="match status" value="1"/>
</dbReference>
<keyword evidence="2" id="KW-1277">Toxin-antitoxin system</keyword>
<comment type="caution">
    <text evidence="4">The sequence shown here is derived from an EMBL/GenBank/DDBJ whole genome shotgun (WGS) entry which is preliminary data.</text>
</comment>
<keyword evidence="5" id="KW-1185">Reference proteome</keyword>
<dbReference type="PIRSF" id="PIRSF029218">
    <property type="entry name" value="ParE"/>
    <property type="match status" value="1"/>
</dbReference>
<dbReference type="RefSeq" id="WP_200500941.1">
    <property type="nucleotide sequence ID" value="NZ_JAEDAJ010000001.1"/>
</dbReference>
<dbReference type="InterPro" id="IPR028344">
    <property type="entry name" value="ParE1/4"/>
</dbReference>
<name>A0ABS1B6S8_9MICO</name>
<evidence type="ECO:0000313" key="4">
    <source>
        <dbReference type="EMBL" id="MBK0330315.1"/>
    </source>
</evidence>
<evidence type="ECO:0000313" key="5">
    <source>
        <dbReference type="Proteomes" id="UP000612352"/>
    </source>
</evidence>
<accession>A0ABS1B6S8</accession>
<proteinExistence type="inferred from homology"/>
<sequence length="96" mass="11411">MKRFRLTPAAQRDLSEIWDFTEDRWSASQAESYLRDIQNAIERLAADPDRGRPVDDIRQGYRRYGIGSHLVFYVQRGDRIDVIRILHQRMDPGRHL</sequence>
<dbReference type="Gene3D" id="3.30.2310.20">
    <property type="entry name" value="RelE-like"/>
    <property type="match status" value="1"/>
</dbReference>
<dbReference type="InterPro" id="IPR051803">
    <property type="entry name" value="TA_system_RelE-like_toxin"/>
</dbReference>
<dbReference type="Proteomes" id="UP000612352">
    <property type="component" value="Unassembled WGS sequence"/>
</dbReference>
<dbReference type="EMBL" id="JAEDAJ010000001">
    <property type="protein sequence ID" value="MBK0330315.1"/>
    <property type="molecule type" value="Genomic_DNA"/>
</dbReference>
<dbReference type="PANTHER" id="PTHR33755">
    <property type="entry name" value="TOXIN PARE1-RELATED"/>
    <property type="match status" value="1"/>
</dbReference>
<gene>
    <name evidence="4" type="ORF">I8D64_02725</name>
</gene>
<dbReference type="InterPro" id="IPR007712">
    <property type="entry name" value="RelE/ParE_toxin"/>
</dbReference>
<organism evidence="4 5">
    <name type="scientific">Brachybacterium halotolerans</name>
    <dbReference type="NCBI Taxonomy" id="2795215"/>
    <lineage>
        <taxon>Bacteria</taxon>
        <taxon>Bacillati</taxon>
        <taxon>Actinomycetota</taxon>
        <taxon>Actinomycetes</taxon>
        <taxon>Micrococcales</taxon>
        <taxon>Dermabacteraceae</taxon>
        <taxon>Brachybacterium</taxon>
    </lineage>
</organism>
<evidence type="ECO:0000256" key="1">
    <source>
        <dbReference type="ARBA" id="ARBA00006226"/>
    </source>
</evidence>
<comment type="similarity">
    <text evidence="1 3">Belongs to the RelE toxin family.</text>
</comment>
<dbReference type="PANTHER" id="PTHR33755:SF9">
    <property type="entry name" value="TOXIN PARE1"/>
    <property type="match status" value="1"/>
</dbReference>
<evidence type="ECO:0000256" key="2">
    <source>
        <dbReference type="ARBA" id="ARBA00022649"/>
    </source>
</evidence>
<reference evidence="4 5" key="1">
    <citation type="submission" date="2020-12" db="EMBL/GenBank/DDBJ databases">
        <title>Brachybacterium sp. MASK1Z-5, whole genome shotgun sequence.</title>
        <authorList>
            <person name="Tuo L."/>
        </authorList>
    </citation>
    <scope>NUCLEOTIDE SEQUENCE [LARGE SCALE GENOMIC DNA]</scope>
    <source>
        <strain evidence="4 5">MASK1Z-5</strain>
    </source>
</reference>
<evidence type="ECO:0000256" key="3">
    <source>
        <dbReference type="PIRNR" id="PIRNR029218"/>
    </source>
</evidence>
<protein>
    <recommendedName>
        <fullName evidence="3">Toxin</fullName>
    </recommendedName>
</protein>